<sequence>MCEKYHQFFITYQDSTALLSLSEYDTLGDLKHEIQDKFNIPVKLQKISGQYIPENDKQILQSCDEFVSLLVEDDVLGAQTEAVKLLKYQLPSNILVILQETVLEHAVSLISLKPCCNGINGLLLYLHNATDEFSSNFIQLLTNNNDVADIINNNFHFIGWDISNISYNRGLLRALDNYESLSMIKNLISGRTAAAVCIFQQNNQLNVFTCLKGSQDILQSLKMIHRHIKQQRDTSEIEATKSLQRKLPQISHIFHHIELMEAINFICTAPLNERKVLLLYLHNSADDFSQLFFQNLMTSKKLIELLNRNFLILGWDVEEDAYHKALTDALSSNVNLSDITQYIAAKKAAAVAVLPLANNVSVFMVCRGKMKIEELISALEKAESAFVAEMENERELADLKDKTNQENDMSGDKLQALFADMLGDRDYDRFEHNQHQFLKSKIGFALDGPPKEEKGYPKTTEKLIDKIYNAIKETSEKIAEYKDVIEIAVIYNCTEPLPKEKLGLSKKYPDYNPETDIRPVPIFILRKCRGSENPCRIFIDDTGRVYQTWEQYLKKNKLPERKMTLPLNGRYELNLSMSFANSEARGAYLNILAGSLGFAGAGANLAVAQLATRGFNIGRGAIYACNTVGFLNITASGVSLVNSGYDVFDQWYNEQQTPSALTIIQLSSSVLFFGHAVYNFKPAGTIIEESQAKVLRDYQDSLRSNRHRKTFSKLMKETFRSQGEGVKGKAEVISAIRNIPNKDEVFAALTRNNKAMNKNGIRFSADQGEIKLNGLKVDINEFVGMNKEKVNVFLKSVSGQNPTPMPSANSTGASTSNTTLLNAVDSVMSTLNIDRSNVTPLKIVLFMTDLLKFCSEDTRGLFVEAVSQTIRDLLSRVSGPLLQELDNVLPSRESLFVELAQMLIGFFKDKADDLEKNYQEYKMTGNKQYFNSLFETINPSTVKRTVIFFEYAINFSFEGRLLKYTVLKNISDYIAAGLAKLIFDGTQKIEQEKERSRHSAGYRPKKEICSICNGYYFTNKV</sequence>
<dbReference type="Pfam" id="PF16013">
    <property type="entry name" value="DUF4781"/>
    <property type="match status" value="2"/>
</dbReference>
<dbReference type="InterPro" id="IPR049483">
    <property type="entry name" value="FAF1_2-like_UAS"/>
</dbReference>
<dbReference type="Gene3D" id="3.40.30.10">
    <property type="entry name" value="Glutaredoxin"/>
    <property type="match status" value="2"/>
</dbReference>
<gene>
    <name evidence="3" type="primary">LOC115889796</name>
</gene>
<proteinExistence type="predicted"/>
<accession>A0A6J2YSH3</accession>
<dbReference type="PANTHER" id="PTHR21115">
    <property type="entry name" value="GH06117P-RELATED"/>
    <property type="match status" value="1"/>
</dbReference>
<dbReference type="InParanoid" id="A0A6J2YSH3"/>
<dbReference type="OrthoDB" id="6512497at2759"/>
<keyword evidence="2" id="KW-1185">Reference proteome</keyword>
<dbReference type="KEGG" id="soy:115889796"/>
<name>A0A6J2YSH3_SITOR</name>
<dbReference type="InterPro" id="IPR031962">
    <property type="entry name" value="DUF4781"/>
</dbReference>
<evidence type="ECO:0000313" key="2">
    <source>
        <dbReference type="Proteomes" id="UP000504635"/>
    </source>
</evidence>
<dbReference type="InterPro" id="IPR006577">
    <property type="entry name" value="UAS"/>
</dbReference>
<dbReference type="SMART" id="SM00594">
    <property type="entry name" value="UAS"/>
    <property type="match status" value="1"/>
</dbReference>
<dbReference type="SUPFAM" id="SSF54236">
    <property type="entry name" value="Ubiquitin-like"/>
    <property type="match status" value="1"/>
</dbReference>
<dbReference type="RefSeq" id="XP_030765735.1">
    <property type="nucleotide sequence ID" value="XM_030909875.1"/>
</dbReference>
<organism evidence="2 3">
    <name type="scientific">Sitophilus oryzae</name>
    <name type="common">Rice weevil</name>
    <name type="synonym">Curculio oryzae</name>
    <dbReference type="NCBI Taxonomy" id="7048"/>
    <lineage>
        <taxon>Eukaryota</taxon>
        <taxon>Metazoa</taxon>
        <taxon>Ecdysozoa</taxon>
        <taxon>Arthropoda</taxon>
        <taxon>Hexapoda</taxon>
        <taxon>Insecta</taxon>
        <taxon>Pterygota</taxon>
        <taxon>Neoptera</taxon>
        <taxon>Endopterygota</taxon>
        <taxon>Coleoptera</taxon>
        <taxon>Polyphaga</taxon>
        <taxon>Cucujiformia</taxon>
        <taxon>Curculionidae</taxon>
        <taxon>Dryophthorinae</taxon>
        <taxon>Sitophilus</taxon>
    </lineage>
</organism>
<reference evidence="3" key="1">
    <citation type="submission" date="2025-08" db="UniProtKB">
        <authorList>
            <consortium name="RefSeq"/>
        </authorList>
    </citation>
    <scope>IDENTIFICATION</scope>
    <source>
        <tissue evidence="3">Gonads</tissue>
    </source>
</reference>
<evidence type="ECO:0000259" key="1">
    <source>
        <dbReference type="SMART" id="SM00594"/>
    </source>
</evidence>
<dbReference type="GeneID" id="115889796"/>
<dbReference type="Gene3D" id="3.10.20.90">
    <property type="entry name" value="Phosphatidylinositol 3-kinase Catalytic Subunit, Chain A, domain 1"/>
    <property type="match status" value="1"/>
</dbReference>
<evidence type="ECO:0000313" key="3">
    <source>
        <dbReference type="RefSeq" id="XP_030765735.1"/>
    </source>
</evidence>
<dbReference type="Pfam" id="PF21021">
    <property type="entry name" value="FAF1"/>
    <property type="match status" value="1"/>
</dbReference>
<dbReference type="AlphaFoldDB" id="A0A6J2YSH3"/>
<feature type="domain" description="UAS" evidence="1">
    <location>
        <begin position="238"/>
        <end position="380"/>
    </location>
</feature>
<dbReference type="PANTHER" id="PTHR21115:SF0">
    <property type="entry name" value="GH06117P-RELATED"/>
    <property type="match status" value="1"/>
</dbReference>
<dbReference type="InterPro" id="IPR029071">
    <property type="entry name" value="Ubiquitin-like_domsf"/>
</dbReference>
<dbReference type="Proteomes" id="UP000504635">
    <property type="component" value="Unplaced"/>
</dbReference>
<protein>
    <submittedName>
        <fullName evidence="3">Uncharacterized protein LOC115889796</fullName>
    </submittedName>
</protein>